<evidence type="ECO:0000313" key="3">
    <source>
        <dbReference type="Proteomes" id="UP000054324"/>
    </source>
</evidence>
<dbReference type="EMBL" id="KL596711">
    <property type="protein sequence ID" value="KER27913.1"/>
    <property type="molecule type" value="Genomic_DNA"/>
</dbReference>
<dbReference type="CTD" id="20319301"/>
<evidence type="ECO:0000313" key="2">
    <source>
        <dbReference type="EMBL" id="KER27913.1"/>
    </source>
</evidence>
<feature type="region of interest" description="Disordered" evidence="1">
    <location>
        <begin position="49"/>
        <end position="77"/>
    </location>
</feature>
<proteinExistence type="predicted"/>
<sequence>MGQRTIGGTLNHMHLVIRAPPAGCAYKFSCSTLSVPNCQATRRLHKGWDTARGSRGRGRARTMDLPGHLSVKPEGTL</sequence>
<protein>
    <submittedName>
        <fullName evidence="2">Uncharacterized protein</fullName>
    </submittedName>
</protein>
<evidence type="ECO:0000256" key="1">
    <source>
        <dbReference type="SAM" id="MobiDB-lite"/>
    </source>
</evidence>
<gene>
    <name evidence="2" type="ORF">T265_05119</name>
</gene>
<name>A0A074ZKQ2_OPIVI</name>
<reference evidence="2 3" key="1">
    <citation type="submission" date="2013-11" db="EMBL/GenBank/DDBJ databases">
        <title>Opisthorchis viverrini - life in the bile duct.</title>
        <authorList>
            <person name="Young N.D."/>
            <person name="Nagarajan N."/>
            <person name="Lin S.J."/>
            <person name="Korhonen P.K."/>
            <person name="Jex A.R."/>
            <person name="Hall R.S."/>
            <person name="Safavi-Hemami H."/>
            <person name="Kaewkong W."/>
            <person name="Bertrand D."/>
            <person name="Gao S."/>
            <person name="Seet Q."/>
            <person name="Wongkham S."/>
            <person name="Teh B.T."/>
            <person name="Wongkham C."/>
            <person name="Intapan P.M."/>
            <person name="Maleewong W."/>
            <person name="Yang X."/>
            <person name="Hu M."/>
            <person name="Wang Z."/>
            <person name="Hofmann A."/>
            <person name="Sternberg P.W."/>
            <person name="Tan P."/>
            <person name="Wang J."/>
            <person name="Gasser R.B."/>
        </authorList>
    </citation>
    <scope>NUCLEOTIDE SEQUENCE [LARGE SCALE GENOMIC DNA]</scope>
</reference>
<dbReference type="RefSeq" id="XP_009168307.1">
    <property type="nucleotide sequence ID" value="XM_009170043.1"/>
</dbReference>
<dbReference type="GeneID" id="20319301"/>
<organism evidence="2 3">
    <name type="scientific">Opisthorchis viverrini</name>
    <name type="common">Southeast Asian liver fluke</name>
    <dbReference type="NCBI Taxonomy" id="6198"/>
    <lineage>
        <taxon>Eukaryota</taxon>
        <taxon>Metazoa</taxon>
        <taxon>Spiralia</taxon>
        <taxon>Lophotrochozoa</taxon>
        <taxon>Platyhelminthes</taxon>
        <taxon>Trematoda</taxon>
        <taxon>Digenea</taxon>
        <taxon>Opisthorchiida</taxon>
        <taxon>Opisthorchiata</taxon>
        <taxon>Opisthorchiidae</taxon>
        <taxon>Opisthorchis</taxon>
    </lineage>
</organism>
<dbReference type="Proteomes" id="UP000054324">
    <property type="component" value="Unassembled WGS sequence"/>
</dbReference>
<dbReference type="KEGG" id="ovi:T265_05119"/>
<dbReference type="AlphaFoldDB" id="A0A074ZKQ2"/>
<accession>A0A074ZKQ2</accession>
<keyword evidence="3" id="KW-1185">Reference proteome</keyword>